<organism evidence="1 2">
    <name type="scientific">Callosobruchus maculatus</name>
    <name type="common">Southern cowpea weevil</name>
    <name type="synonym">Pulse bruchid</name>
    <dbReference type="NCBI Taxonomy" id="64391"/>
    <lineage>
        <taxon>Eukaryota</taxon>
        <taxon>Metazoa</taxon>
        <taxon>Ecdysozoa</taxon>
        <taxon>Arthropoda</taxon>
        <taxon>Hexapoda</taxon>
        <taxon>Insecta</taxon>
        <taxon>Pterygota</taxon>
        <taxon>Neoptera</taxon>
        <taxon>Endopterygota</taxon>
        <taxon>Coleoptera</taxon>
        <taxon>Polyphaga</taxon>
        <taxon>Cucujiformia</taxon>
        <taxon>Chrysomeloidea</taxon>
        <taxon>Chrysomelidae</taxon>
        <taxon>Bruchinae</taxon>
        <taxon>Bruchini</taxon>
        <taxon>Callosobruchus</taxon>
    </lineage>
</organism>
<dbReference type="AlphaFoldDB" id="A0A653D894"/>
<accession>A0A653D894</accession>
<evidence type="ECO:0000313" key="2">
    <source>
        <dbReference type="Proteomes" id="UP000410492"/>
    </source>
</evidence>
<name>A0A653D894_CALMS</name>
<protein>
    <submittedName>
        <fullName evidence="1">Uncharacterized protein</fullName>
    </submittedName>
</protein>
<gene>
    <name evidence="1" type="ORF">CALMAC_LOCUS15134</name>
</gene>
<dbReference type="OrthoDB" id="6745109at2759"/>
<dbReference type="Proteomes" id="UP000410492">
    <property type="component" value="Unassembled WGS sequence"/>
</dbReference>
<keyword evidence="2" id="KW-1185">Reference proteome</keyword>
<sequence>MAANEEVYMLDESGDGNMVKRRSIFDTESDQHSNTTLDVEETKFPKATPLPTYPVEYVGNIVKETDQWKKLWKDSIIAAKRVKTHMVERKALVLQDSSFQKELGKLDALEADFKGYLTKAQHFCNQKIVEKRMNE</sequence>
<reference evidence="1 2" key="1">
    <citation type="submission" date="2019-01" db="EMBL/GenBank/DDBJ databases">
        <authorList>
            <person name="Sayadi A."/>
        </authorList>
    </citation>
    <scope>NUCLEOTIDE SEQUENCE [LARGE SCALE GENOMIC DNA]</scope>
</reference>
<proteinExistence type="predicted"/>
<dbReference type="EMBL" id="CAACVG010010595">
    <property type="protein sequence ID" value="VEN56166.1"/>
    <property type="molecule type" value="Genomic_DNA"/>
</dbReference>
<evidence type="ECO:0000313" key="1">
    <source>
        <dbReference type="EMBL" id="VEN56166.1"/>
    </source>
</evidence>